<dbReference type="InterPro" id="IPR007182">
    <property type="entry name" value="MnhB"/>
</dbReference>
<dbReference type="EMBL" id="FQZE01000017">
    <property type="protein sequence ID" value="SHJ36066.1"/>
    <property type="molecule type" value="Genomic_DNA"/>
</dbReference>
<evidence type="ECO:0000256" key="5">
    <source>
        <dbReference type="ARBA" id="ARBA00022989"/>
    </source>
</evidence>
<evidence type="ECO:0000256" key="2">
    <source>
        <dbReference type="ARBA" id="ARBA00009425"/>
    </source>
</evidence>
<dbReference type="AlphaFoldDB" id="A0A1M6INN9"/>
<evidence type="ECO:0000313" key="10">
    <source>
        <dbReference type="Proteomes" id="UP000184050"/>
    </source>
</evidence>
<keyword evidence="10" id="KW-1185">Reference proteome</keyword>
<feature type="transmembrane region" description="Helical" evidence="7">
    <location>
        <begin position="35"/>
        <end position="56"/>
    </location>
</feature>
<dbReference type="GO" id="GO:0005886">
    <property type="term" value="C:plasma membrane"/>
    <property type="evidence" value="ECO:0007669"/>
    <property type="project" value="UniProtKB-SubCell"/>
</dbReference>
<evidence type="ECO:0000256" key="3">
    <source>
        <dbReference type="ARBA" id="ARBA00022475"/>
    </source>
</evidence>
<dbReference type="STRING" id="1168035.SAMN05444280_11765"/>
<dbReference type="Pfam" id="PF04039">
    <property type="entry name" value="MnhB"/>
    <property type="match status" value="1"/>
</dbReference>
<dbReference type="InterPro" id="IPR050622">
    <property type="entry name" value="CPA3_antiporter_subunitB"/>
</dbReference>
<dbReference type="OrthoDB" id="9798859at2"/>
<evidence type="ECO:0000256" key="6">
    <source>
        <dbReference type="ARBA" id="ARBA00023136"/>
    </source>
</evidence>
<evidence type="ECO:0000256" key="7">
    <source>
        <dbReference type="SAM" id="Phobius"/>
    </source>
</evidence>
<feature type="transmembrane region" description="Helical" evidence="7">
    <location>
        <begin position="68"/>
        <end position="92"/>
    </location>
</feature>
<dbReference type="Proteomes" id="UP000184050">
    <property type="component" value="Unassembled WGS sequence"/>
</dbReference>
<evidence type="ECO:0000256" key="4">
    <source>
        <dbReference type="ARBA" id="ARBA00022692"/>
    </source>
</evidence>
<protein>
    <submittedName>
        <fullName evidence="9">Multisubunit sodium/proton antiporter, MrpB subunit</fullName>
    </submittedName>
</protein>
<accession>A0A1M6INN9</accession>
<evidence type="ECO:0000259" key="8">
    <source>
        <dbReference type="Pfam" id="PF04039"/>
    </source>
</evidence>
<comment type="similarity">
    <text evidence="2">Belongs to the CPA3 antiporters (TC 2.A.63) subunit B family.</text>
</comment>
<reference evidence="9 10" key="1">
    <citation type="submission" date="2016-11" db="EMBL/GenBank/DDBJ databases">
        <authorList>
            <person name="Jaros S."/>
            <person name="Januszkiewicz K."/>
            <person name="Wedrychowicz H."/>
        </authorList>
    </citation>
    <scope>NUCLEOTIDE SEQUENCE [LARGE SCALE GENOMIC DNA]</scope>
    <source>
        <strain evidence="9 10">DSM 27063</strain>
    </source>
</reference>
<gene>
    <name evidence="9" type="ORF">SAMN05444280_11765</name>
</gene>
<feature type="domain" description="Na+/H+ antiporter MnhB subunit-related protein" evidence="8">
    <location>
        <begin position="5"/>
        <end position="128"/>
    </location>
</feature>
<evidence type="ECO:0000313" key="9">
    <source>
        <dbReference type="EMBL" id="SHJ36066.1"/>
    </source>
</evidence>
<proteinExistence type="inferred from homology"/>
<name>A0A1M6INN9_9BACT</name>
<feature type="transmembrane region" description="Helical" evidence="7">
    <location>
        <begin position="112"/>
        <end position="134"/>
    </location>
</feature>
<organism evidence="9 10">
    <name type="scientific">Tangfeifania diversioriginum</name>
    <dbReference type="NCBI Taxonomy" id="1168035"/>
    <lineage>
        <taxon>Bacteria</taxon>
        <taxon>Pseudomonadati</taxon>
        <taxon>Bacteroidota</taxon>
        <taxon>Bacteroidia</taxon>
        <taxon>Marinilabiliales</taxon>
        <taxon>Prolixibacteraceae</taxon>
        <taxon>Tangfeifania</taxon>
    </lineage>
</organism>
<dbReference type="PANTHER" id="PTHR33932">
    <property type="entry name" value="NA(+)/H(+) ANTIPORTER SUBUNIT B"/>
    <property type="match status" value="1"/>
</dbReference>
<feature type="transmembrane region" description="Helical" evidence="7">
    <location>
        <begin position="12"/>
        <end position="29"/>
    </location>
</feature>
<keyword evidence="5 7" id="KW-1133">Transmembrane helix</keyword>
<sequence length="139" mass="15130">MNSVILQIAAKYLKWLLIVFAVLALLRGHNNPGGGFIGGLMAGLAIVYRGFAYNAFQVKEELQDRPGYYIGGGLFAIFLSFLPSLFAGKTIMTGLWVKIPTPVGEGIKLGTPFLFDIGVFFAVIGVTLLFVFSLTQKQH</sequence>
<evidence type="ECO:0000256" key="1">
    <source>
        <dbReference type="ARBA" id="ARBA00004651"/>
    </source>
</evidence>
<comment type="subcellular location">
    <subcellularLocation>
        <location evidence="1">Cell membrane</location>
        <topology evidence="1">Multi-pass membrane protein</topology>
    </subcellularLocation>
</comment>
<dbReference type="PANTHER" id="PTHR33932:SF4">
    <property type="entry name" value="NA(+)_H(+) ANTIPORTER SUBUNIT B"/>
    <property type="match status" value="1"/>
</dbReference>
<keyword evidence="4 7" id="KW-0812">Transmembrane</keyword>
<dbReference type="RefSeq" id="WP_073169684.1">
    <property type="nucleotide sequence ID" value="NZ_FQZE01000017.1"/>
</dbReference>
<keyword evidence="6 7" id="KW-0472">Membrane</keyword>
<keyword evidence="3" id="KW-1003">Cell membrane</keyword>